<dbReference type="RefSeq" id="WP_102112882.1">
    <property type="nucleotide sequence ID" value="NZ_BMGN01000005.1"/>
</dbReference>
<feature type="region of interest" description="Disordered" evidence="1">
    <location>
        <begin position="124"/>
        <end position="148"/>
    </location>
</feature>
<name>A0A2K9NGB2_9PROT</name>
<evidence type="ECO:0000313" key="4">
    <source>
        <dbReference type="Proteomes" id="UP000234752"/>
    </source>
</evidence>
<dbReference type="PANTHER" id="PTHR33375:SF1">
    <property type="entry name" value="CHROMOSOME-PARTITIONING PROTEIN PARB-RELATED"/>
    <property type="match status" value="1"/>
</dbReference>
<dbReference type="InterPro" id="IPR003115">
    <property type="entry name" value="ParB_N"/>
</dbReference>
<dbReference type="InterPro" id="IPR050336">
    <property type="entry name" value="Chromosome_partition/occlusion"/>
</dbReference>
<dbReference type="Proteomes" id="UP000234752">
    <property type="component" value="Chromosome eg_1"/>
</dbReference>
<feature type="compositionally biased region" description="Basic and acidic residues" evidence="1">
    <location>
        <begin position="124"/>
        <end position="145"/>
    </location>
</feature>
<evidence type="ECO:0000256" key="1">
    <source>
        <dbReference type="SAM" id="MobiDB-lite"/>
    </source>
</evidence>
<dbReference type="InterPro" id="IPR036086">
    <property type="entry name" value="ParB/Sulfiredoxin_sf"/>
</dbReference>
<protein>
    <submittedName>
        <fullName evidence="3">Chromosome partitioning protein ParB</fullName>
    </submittedName>
</protein>
<evidence type="ECO:0000259" key="2">
    <source>
        <dbReference type="SMART" id="SM00470"/>
    </source>
</evidence>
<keyword evidence="4" id="KW-1185">Reference proteome</keyword>
<dbReference type="PANTHER" id="PTHR33375">
    <property type="entry name" value="CHROMOSOME-PARTITIONING PROTEIN PARB-RELATED"/>
    <property type="match status" value="1"/>
</dbReference>
<dbReference type="Gene3D" id="1.10.10.2830">
    <property type="match status" value="1"/>
</dbReference>
<dbReference type="EMBL" id="CP025611">
    <property type="protein sequence ID" value="AUN31275.1"/>
    <property type="molecule type" value="Genomic_DNA"/>
</dbReference>
<dbReference type="SUPFAM" id="SSF110849">
    <property type="entry name" value="ParB/Sulfiredoxin"/>
    <property type="match status" value="1"/>
</dbReference>
<sequence>MKALGLQVIKIAEIDDRVRLRPIDPAYVDFLAENIEQVGQLRSPIEIRTVKKPGPFKFKLVAGGHRLAAMRQLERLEIDSFVFEMTDTEAELAEVDENLVRHDLNPLDRAVFLHRRKALYEALHPETKQGGDRGNQHTGGKERQNDIMSFSRATAEKVGLNERSIQRAILIATRLAPDVKAQIVGTSLARNQAELLALVKLPPEEQRKVVAELLAETPRAKSVSAAHRLVLGGQVEEADPDSAKFAQLVTLWGRSGDKARRMFLAHLKQEGDLKKFSQPAKVRGADAEDEAA</sequence>
<dbReference type="SMART" id="SM00470">
    <property type="entry name" value="ParB"/>
    <property type="match status" value="1"/>
</dbReference>
<proteinExistence type="predicted"/>
<gene>
    <name evidence="3" type="ORF">C0V82_14285</name>
</gene>
<dbReference type="GO" id="GO:0005694">
    <property type="term" value="C:chromosome"/>
    <property type="evidence" value="ECO:0007669"/>
    <property type="project" value="TreeGrafter"/>
</dbReference>
<accession>A0A2K9NGB2</accession>
<feature type="domain" description="ParB-like N-terminal" evidence="2">
    <location>
        <begin position="7"/>
        <end position="99"/>
    </location>
</feature>
<evidence type="ECO:0000313" key="3">
    <source>
        <dbReference type="EMBL" id="AUN31275.1"/>
    </source>
</evidence>
<dbReference type="KEGG" id="ncb:C0V82_14285"/>
<dbReference type="AlphaFoldDB" id="A0A2K9NGB2"/>
<organism evidence="3 4">
    <name type="scientific">Niveispirillum cyanobacteriorum</name>
    <dbReference type="NCBI Taxonomy" id="1612173"/>
    <lineage>
        <taxon>Bacteria</taxon>
        <taxon>Pseudomonadati</taxon>
        <taxon>Pseudomonadota</taxon>
        <taxon>Alphaproteobacteria</taxon>
        <taxon>Rhodospirillales</taxon>
        <taxon>Azospirillaceae</taxon>
        <taxon>Niveispirillum</taxon>
    </lineage>
</organism>
<reference evidence="3 4" key="1">
    <citation type="submission" date="2017-12" db="EMBL/GenBank/DDBJ databases">
        <title>Genomes of bacteria within cyanobacterial aggregates.</title>
        <authorList>
            <person name="Cai H."/>
        </authorList>
    </citation>
    <scope>NUCLEOTIDE SEQUENCE [LARGE SCALE GENOMIC DNA]</scope>
    <source>
        <strain evidence="3 4">TH16</strain>
    </source>
</reference>
<dbReference type="SUPFAM" id="SSF109709">
    <property type="entry name" value="KorB DNA-binding domain-like"/>
    <property type="match status" value="1"/>
</dbReference>
<dbReference type="GO" id="GO:0007059">
    <property type="term" value="P:chromosome segregation"/>
    <property type="evidence" value="ECO:0007669"/>
    <property type="project" value="TreeGrafter"/>
</dbReference>
<dbReference type="Gene3D" id="3.90.1530.30">
    <property type="match status" value="1"/>
</dbReference>
<dbReference type="Pfam" id="PF02195">
    <property type="entry name" value="ParB_N"/>
    <property type="match status" value="1"/>
</dbReference>
<dbReference type="OrthoDB" id="2053844at2"/>